<evidence type="ECO:0000256" key="4">
    <source>
        <dbReference type="ARBA" id="ARBA00023172"/>
    </source>
</evidence>
<dbReference type="PANTHER" id="PTHR30349">
    <property type="entry name" value="PHAGE INTEGRASE-RELATED"/>
    <property type="match status" value="1"/>
</dbReference>
<protein>
    <submittedName>
        <fullName evidence="8">Site-specific integrase</fullName>
    </submittedName>
</protein>
<dbReference type="InterPro" id="IPR010998">
    <property type="entry name" value="Integrase_recombinase_N"/>
</dbReference>
<dbReference type="InterPro" id="IPR044068">
    <property type="entry name" value="CB"/>
</dbReference>
<organism evidence="8">
    <name type="scientific">Alsobacter sp. KACC 23698</name>
    <dbReference type="NCBI Taxonomy" id="3149229"/>
    <lineage>
        <taxon>Bacteria</taxon>
        <taxon>Pseudomonadati</taxon>
        <taxon>Pseudomonadota</taxon>
        <taxon>Alphaproteobacteria</taxon>
        <taxon>Hyphomicrobiales</taxon>
        <taxon>Alsobacteraceae</taxon>
        <taxon>Alsobacter</taxon>
    </lineage>
</organism>
<dbReference type="InterPro" id="IPR013762">
    <property type="entry name" value="Integrase-like_cat_sf"/>
</dbReference>
<dbReference type="Gene3D" id="1.10.150.130">
    <property type="match status" value="1"/>
</dbReference>
<keyword evidence="2" id="KW-0229">DNA integration</keyword>
<evidence type="ECO:0000259" key="6">
    <source>
        <dbReference type="PROSITE" id="PS51898"/>
    </source>
</evidence>
<evidence type="ECO:0000256" key="3">
    <source>
        <dbReference type="ARBA" id="ARBA00023125"/>
    </source>
</evidence>
<dbReference type="PROSITE" id="PS51900">
    <property type="entry name" value="CB"/>
    <property type="match status" value="1"/>
</dbReference>
<dbReference type="GO" id="GO:0003677">
    <property type="term" value="F:DNA binding"/>
    <property type="evidence" value="ECO:0007669"/>
    <property type="project" value="UniProtKB-UniRule"/>
</dbReference>
<dbReference type="Gene3D" id="1.10.443.10">
    <property type="entry name" value="Intergrase catalytic core"/>
    <property type="match status" value="1"/>
</dbReference>
<dbReference type="PROSITE" id="PS51898">
    <property type="entry name" value="TYR_RECOMBINASE"/>
    <property type="match status" value="1"/>
</dbReference>
<dbReference type="PANTHER" id="PTHR30349:SF41">
    <property type="entry name" value="INTEGRASE_RECOMBINASE PROTEIN MJ0367-RELATED"/>
    <property type="match status" value="1"/>
</dbReference>
<dbReference type="SUPFAM" id="SSF56349">
    <property type="entry name" value="DNA breaking-rejoining enzymes"/>
    <property type="match status" value="1"/>
</dbReference>
<dbReference type="InterPro" id="IPR002104">
    <property type="entry name" value="Integrase_catalytic"/>
</dbReference>
<accession>A0AAU7JNH7</accession>
<dbReference type="EMBL" id="CP157484">
    <property type="protein sequence ID" value="XBO41816.1"/>
    <property type="molecule type" value="Genomic_DNA"/>
</dbReference>
<keyword evidence="3 5" id="KW-0238">DNA-binding</keyword>
<gene>
    <name evidence="8" type="ORF">ABEG18_19300</name>
</gene>
<evidence type="ECO:0000256" key="2">
    <source>
        <dbReference type="ARBA" id="ARBA00022908"/>
    </source>
</evidence>
<dbReference type="RefSeq" id="WP_406858650.1">
    <property type="nucleotide sequence ID" value="NZ_CP157484.1"/>
</dbReference>
<proteinExistence type="inferred from homology"/>
<dbReference type="GO" id="GO:0015074">
    <property type="term" value="P:DNA integration"/>
    <property type="evidence" value="ECO:0007669"/>
    <property type="project" value="UniProtKB-KW"/>
</dbReference>
<dbReference type="GO" id="GO:0006310">
    <property type="term" value="P:DNA recombination"/>
    <property type="evidence" value="ECO:0007669"/>
    <property type="project" value="UniProtKB-KW"/>
</dbReference>
<evidence type="ECO:0000313" key="8">
    <source>
        <dbReference type="EMBL" id="XBO41816.1"/>
    </source>
</evidence>
<evidence type="ECO:0000256" key="1">
    <source>
        <dbReference type="ARBA" id="ARBA00008857"/>
    </source>
</evidence>
<keyword evidence="4" id="KW-0233">DNA recombination</keyword>
<reference evidence="8" key="1">
    <citation type="submission" date="2024-05" db="EMBL/GenBank/DDBJ databases">
        <authorList>
            <person name="Kim S."/>
            <person name="Heo J."/>
            <person name="Choi H."/>
            <person name="Choi Y."/>
            <person name="Kwon S.-W."/>
            <person name="Kim Y."/>
        </authorList>
    </citation>
    <scope>NUCLEOTIDE SEQUENCE</scope>
    <source>
        <strain evidence="8">KACC 23698</strain>
    </source>
</reference>
<sequence length="440" mass="48068">MKVLKEAALTTRNARSKLPSGSHWRSIDPDTHLGYRKGVRGGRWLVRWYKGSGSYAQATLATADDAFEADGSDIIDFNQAVSRARAHVEKARADERAEAAGPLATVTSAIHAYLEMREARERANAGSGGLKRDARSRLQRYVLGTDLAKQPLHRIDETALRQWRKQIPDDLAPASVRRLVNDLKAALNAAALTHRVRLPADLAGTIRAGLKADEIVQAEPRRQVLSDADVRRMITAAWEADQAGAHDGDVARLILVLAATGARFSQVARMTVADVQPAESRLMVPTSRKGRGPKRTDRIGVRVGDDVIEALRPAISGRKGPEPLLLRWRSVQTASGLWHRDNRGPWRAASELSRMWAPIVKAAGLPSDTVPYALRHSSIVRGLRAGLPVRLVAALHDTSSAMVERHYAAFVVDALDELAAKAVVPLTRSPARVISLERKA</sequence>
<dbReference type="AlphaFoldDB" id="A0AAU7JNH7"/>
<dbReference type="CDD" id="cd00397">
    <property type="entry name" value="DNA_BRE_C"/>
    <property type="match status" value="1"/>
</dbReference>
<feature type="domain" description="Tyr recombinase" evidence="6">
    <location>
        <begin position="220"/>
        <end position="420"/>
    </location>
</feature>
<evidence type="ECO:0000259" key="7">
    <source>
        <dbReference type="PROSITE" id="PS51900"/>
    </source>
</evidence>
<evidence type="ECO:0000256" key="5">
    <source>
        <dbReference type="PROSITE-ProRule" id="PRU01248"/>
    </source>
</evidence>
<name>A0AAU7JNH7_9HYPH</name>
<dbReference type="Pfam" id="PF00589">
    <property type="entry name" value="Phage_integrase"/>
    <property type="match status" value="1"/>
</dbReference>
<dbReference type="InterPro" id="IPR011010">
    <property type="entry name" value="DNA_brk_join_enz"/>
</dbReference>
<comment type="similarity">
    <text evidence="1">Belongs to the 'phage' integrase family.</text>
</comment>
<feature type="domain" description="Core-binding (CB)" evidence="7">
    <location>
        <begin position="104"/>
        <end position="191"/>
    </location>
</feature>
<dbReference type="InterPro" id="IPR050090">
    <property type="entry name" value="Tyrosine_recombinase_XerCD"/>
</dbReference>